<evidence type="ECO:0000313" key="3">
    <source>
        <dbReference type="EMBL" id="KAF8473714.1"/>
    </source>
</evidence>
<proteinExistence type="predicted"/>
<feature type="region of interest" description="Disordered" evidence="1">
    <location>
        <begin position="82"/>
        <end position="103"/>
    </location>
</feature>
<organism evidence="3 4">
    <name type="scientific">Russula ochroleuca</name>
    <dbReference type="NCBI Taxonomy" id="152965"/>
    <lineage>
        <taxon>Eukaryota</taxon>
        <taxon>Fungi</taxon>
        <taxon>Dikarya</taxon>
        <taxon>Basidiomycota</taxon>
        <taxon>Agaricomycotina</taxon>
        <taxon>Agaricomycetes</taxon>
        <taxon>Russulales</taxon>
        <taxon>Russulaceae</taxon>
        <taxon>Russula</taxon>
    </lineage>
</organism>
<dbReference type="Proteomes" id="UP000759537">
    <property type="component" value="Unassembled WGS sequence"/>
</dbReference>
<keyword evidence="4" id="KW-1185">Reference proteome</keyword>
<evidence type="ECO:0000313" key="4">
    <source>
        <dbReference type="Proteomes" id="UP000759537"/>
    </source>
</evidence>
<evidence type="ECO:0000256" key="1">
    <source>
        <dbReference type="SAM" id="MobiDB-lite"/>
    </source>
</evidence>
<name>A0A9P5K1I9_9AGAM</name>
<reference evidence="3" key="1">
    <citation type="submission" date="2019-10" db="EMBL/GenBank/DDBJ databases">
        <authorList>
            <consortium name="DOE Joint Genome Institute"/>
            <person name="Kuo A."/>
            <person name="Miyauchi S."/>
            <person name="Kiss E."/>
            <person name="Drula E."/>
            <person name="Kohler A."/>
            <person name="Sanchez-Garcia M."/>
            <person name="Andreopoulos B."/>
            <person name="Barry K.W."/>
            <person name="Bonito G."/>
            <person name="Buee M."/>
            <person name="Carver A."/>
            <person name="Chen C."/>
            <person name="Cichocki N."/>
            <person name="Clum A."/>
            <person name="Culley D."/>
            <person name="Crous P.W."/>
            <person name="Fauchery L."/>
            <person name="Girlanda M."/>
            <person name="Hayes R."/>
            <person name="Keri Z."/>
            <person name="LaButti K."/>
            <person name="Lipzen A."/>
            <person name="Lombard V."/>
            <person name="Magnuson J."/>
            <person name="Maillard F."/>
            <person name="Morin E."/>
            <person name="Murat C."/>
            <person name="Nolan M."/>
            <person name="Ohm R."/>
            <person name="Pangilinan J."/>
            <person name="Pereira M."/>
            <person name="Perotto S."/>
            <person name="Peter M."/>
            <person name="Riley R."/>
            <person name="Sitrit Y."/>
            <person name="Stielow B."/>
            <person name="Szollosi G."/>
            <person name="Zifcakova L."/>
            <person name="Stursova M."/>
            <person name="Spatafora J.W."/>
            <person name="Tedersoo L."/>
            <person name="Vaario L.-M."/>
            <person name="Yamada A."/>
            <person name="Yan M."/>
            <person name="Wang P."/>
            <person name="Xu J."/>
            <person name="Bruns T."/>
            <person name="Baldrian P."/>
            <person name="Vilgalys R."/>
            <person name="Henrissat B."/>
            <person name="Grigoriev I.V."/>
            <person name="Hibbett D."/>
            <person name="Nagy L.G."/>
            <person name="Martin F.M."/>
        </authorList>
    </citation>
    <scope>NUCLEOTIDE SEQUENCE</scope>
    <source>
        <strain evidence="3">Prilba</strain>
    </source>
</reference>
<reference evidence="3" key="2">
    <citation type="journal article" date="2020" name="Nat. Commun.">
        <title>Large-scale genome sequencing of mycorrhizal fungi provides insights into the early evolution of symbiotic traits.</title>
        <authorList>
            <person name="Miyauchi S."/>
            <person name="Kiss E."/>
            <person name="Kuo A."/>
            <person name="Drula E."/>
            <person name="Kohler A."/>
            <person name="Sanchez-Garcia M."/>
            <person name="Morin E."/>
            <person name="Andreopoulos B."/>
            <person name="Barry K.W."/>
            <person name="Bonito G."/>
            <person name="Buee M."/>
            <person name="Carver A."/>
            <person name="Chen C."/>
            <person name="Cichocki N."/>
            <person name="Clum A."/>
            <person name="Culley D."/>
            <person name="Crous P.W."/>
            <person name="Fauchery L."/>
            <person name="Girlanda M."/>
            <person name="Hayes R.D."/>
            <person name="Keri Z."/>
            <person name="LaButti K."/>
            <person name="Lipzen A."/>
            <person name="Lombard V."/>
            <person name="Magnuson J."/>
            <person name="Maillard F."/>
            <person name="Murat C."/>
            <person name="Nolan M."/>
            <person name="Ohm R.A."/>
            <person name="Pangilinan J."/>
            <person name="Pereira M.F."/>
            <person name="Perotto S."/>
            <person name="Peter M."/>
            <person name="Pfister S."/>
            <person name="Riley R."/>
            <person name="Sitrit Y."/>
            <person name="Stielow J.B."/>
            <person name="Szollosi G."/>
            <person name="Zifcakova L."/>
            <person name="Stursova M."/>
            <person name="Spatafora J.W."/>
            <person name="Tedersoo L."/>
            <person name="Vaario L.M."/>
            <person name="Yamada A."/>
            <person name="Yan M."/>
            <person name="Wang P."/>
            <person name="Xu J."/>
            <person name="Bruns T."/>
            <person name="Baldrian P."/>
            <person name="Vilgalys R."/>
            <person name="Dunand C."/>
            <person name="Henrissat B."/>
            <person name="Grigoriev I.V."/>
            <person name="Hibbett D."/>
            <person name="Nagy L.G."/>
            <person name="Martin F.M."/>
        </authorList>
    </citation>
    <scope>NUCLEOTIDE SEQUENCE</scope>
    <source>
        <strain evidence="3">Prilba</strain>
    </source>
</reference>
<comment type="caution">
    <text evidence="3">The sequence shown here is derived from an EMBL/GenBank/DDBJ whole genome shotgun (WGS) entry which is preliminary data.</text>
</comment>
<evidence type="ECO:0000256" key="2">
    <source>
        <dbReference type="SAM" id="SignalP"/>
    </source>
</evidence>
<sequence length="119" mass="12737">MRSTTVISFFIASWVLAFQSPAVYAAPAPSQANSAGVKRFCKSYNCRIADPSNTDTLTNTTSQTEVQNLVDVLLKAFQTFQAQNTPSDTNPTADFATPQDTGAEPVPVVDAIELGADYV</sequence>
<feature type="chain" id="PRO_5040388667" evidence="2">
    <location>
        <begin position="26"/>
        <end position="119"/>
    </location>
</feature>
<feature type="compositionally biased region" description="Polar residues" evidence="1">
    <location>
        <begin position="82"/>
        <end position="92"/>
    </location>
</feature>
<gene>
    <name evidence="3" type="ORF">DFH94DRAFT_855810</name>
</gene>
<dbReference type="OrthoDB" id="3204420at2759"/>
<keyword evidence="2" id="KW-0732">Signal</keyword>
<dbReference type="AlphaFoldDB" id="A0A9P5K1I9"/>
<accession>A0A9P5K1I9</accession>
<feature type="signal peptide" evidence="2">
    <location>
        <begin position="1"/>
        <end position="25"/>
    </location>
</feature>
<protein>
    <submittedName>
        <fullName evidence="3">Uncharacterized protein</fullName>
    </submittedName>
</protein>
<dbReference type="EMBL" id="WHVB01000018">
    <property type="protein sequence ID" value="KAF8473714.1"/>
    <property type="molecule type" value="Genomic_DNA"/>
</dbReference>